<feature type="region of interest" description="Disordered" evidence="8">
    <location>
        <begin position="415"/>
        <end position="459"/>
    </location>
</feature>
<evidence type="ECO:0000256" key="5">
    <source>
        <dbReference type="ARBA" id="ARBA00022989"/>
    </source>
</evidence>
<comment type="similarity">
    <text evidence="2 7">Belongs to the MIP/aquaporin (TC 1.A.8) family.</text>
</comment>
<evidence type="ECO:0000256" key="9">
    <source>
        <dbReference type="SAM" id="Phobius"/>
    </source>
</evidence>
<dbReference type="CDD" id="cd00333">
    <property type="entry name" value="MIP"/>
    <property type="match status" value="1"/>
</dbReference>
<dbReference type="Gene3D" id="1.20.1080.10">
    <property type="entry name" value="Glycerol uptake facilitator protein"/>
    <property type="match status" value="1"/>
</dbReference>
<feature type="transmembrane region" description="Helical" evidence="9">
    <location>
        <begin position="133"/>
        <end position="152"/>
    </location>
</feature>
<dbReference type="Pfam" id="PF00230">
    <property type="entry name" value="MIP"/>
    <property type="match status" value="1"/>
</dbReference>
<organism evidence="10">
    <name type="scientific">Lotharella globosa</name>
    <dbReference type="NCBI Taxonomy" id="91324"/>
    <lineage>
        <taxon>Eukaryota</taxon>
        <taxon>Sar</taxon>
        <taxon>Rhizaria</taxon>
        <taxon>Cercozoa</taxon>
        <taxon>Chlorarachniophyceae</taxon>
        <taxon>Lotharella</taxon>
    </lineage>
</organism>
<dbReference type="GO" id="GO:0005886">
    <property type="term" value="C:plasma membrane"/>
    <property type="evidence" value="ECO:0007669"/>
    <property type="project" value="TreeGrafter"/>
</dbReference>
<dbReference type="PRINTS" id="PR00783">
    <property type="entry name" value="MINTRINSICP"/>
</dbReference>
<dbReference type="PROSITE" id="PS00221">
    <property type="entry name" value="MIP"/>
    <property type="match status" value="1"/>
</dbReference>
<proteinExistence type="inferred from homology"/>
<feature type="transmembrane region" description="Helical" evidence="9">
    <location>
        <begin position="197"/>
        <end position="214"/>
    </location>
</feature>
<dbReference type="InterPro" id="IPR022357">
    <property type="entry name" value="MIP_CS"/>
</dbReference>
<evidence type="ECO:0000256" key="8">
    <source>
        <dbReference type="SAM" id="MobiDB-lite"/>
    </source>
</evidence>
<feature type="transmembrane region" description="Helical" evidence="9">
    <location>
        <begin position="226"/>
        <end position="248"/>
    </location>
</feature>
<evidence type="ECO:0000256" key="4">
    <source>
        <dbReference type="ARBA" id="ARBA00022692"/>
    </source>
</evidence>
<reference evidence="10" key="1">
    <citation type="submission" date="2021-01" db="EMBL/GenBank/DDBJ databases">
        <authorList>
            <person name="Corre E."/>
            <person name="Pelletier E."/>
            <person name="Niang G."/>
            <person name="Scheremetjew M."/>
            <person name="Finn R."/>
            <person name="Kale V."/>
            <person name="Holt S."/>
            <person name="Cochrane G."/>
            <person name="Meng A."/>
            <person name="Brown T."/>
            <person name="Cohen L."/>
        </authorList>
    </citation>
    <scope>NUCLEOTIDE SEQUENCE</scope>
    <source>
        <strain evidence="10">CCCM811</strain>
    </source>
</reference>
<dbReference type="PANTHER" id="PTHR43829">
    <property type="entry name" value="AQUAPORIN OR AQUAGLYCEROPORIN RELATED"/>
    <property type="match status" value="1"/>
</dbReference>
<dbReference type="GO" id="GO:0015254">
    <property type="term" value="F:glycerol channel activity"/>
    <property type="evidence" value="ECO:0007669"/>
    <property type="project" value="TreeGrafter"/>
</dbReference>
<evidence type="ECO:0000256" key="3">
    <source>
        <dbReference type="ARBA" id="ARBA00022448"/>
    </source>
</evidence>
<evidence type="ECO:0000256" key="7">
    <source>
        <dbReference type="RuleBase" id="RU000477"/>
    </source>
</evidence>
<dbReference type="EMBL" id="HBIV01022943">
    <property type="protein sequence ID" value="CAE0664896.1"/>
    <property type="molecule type" value="Transcribed_RNA"/>
</dbReference>
<comment type="subcellular location">
    <subcellularLocation>
        <location evidence="1">Membrane</location>
        <topology evidence="1">Multi-pass membrane protein</topology>
    </subcellularLocation>
</comment>
<keyword evidence="3 7" id="KW-0813">Transport</keyword>
<sequence>MASSTVSSGMLGKYPKDEYKALPRDPTPHPAALPLEGSVAHRWPRCIRRLRWGYRAILAEFFGTFMLMTLGLGVCLQVTLFGEGGGAPINVHFGWGLAVALAIYTTGGVSAHFNPAVTFTFAVFRGFPWQYVIPFWIAQVAGAFCASAAVFYDFQERIDFFEELNDQTRYLDGKWHSTTSAMFATWPGEGVSLKGGFFDEFFTTALLLAFVFALDDQRNVAPKSNMGPFMVGMVIFGLCMSFGSVSGLAMNPARDLGPRLFMAMAGWGPGVFTVDGGYWWVPIVAPLMGGPVGAACYEFFVCVDVEEEIELNLLTAMQKADSAMGSYNSFHGMGAAASVHDLANAHLGGVQGNKTTPGTLEWTPIPARKEIPDVVGLTRRMSTAQLQLPENRRSNTMFMDKDRLQGIIGQIMRRNQSEGKLSSATVGETPGRRHRLAEYRNPLASHGGEAPKRNSSTKF</sequence>
<dbReference type="NCBIfam" id="TIGR00861">
    <property type="entry name" value="MIP"/>
    <property type="match status" value="1"/>
</dbReference>
<evidence type="ECO:0000256" key="1">
    <source>
        <dbReference type="ARBA" id="ARBA00004141"/>
    </source>
</evidence>
<dbReference type="InterPro" id="IPR000425">
    <property type="entry name" value="MIP"/>
</dbReference>
<protein>
    <recommendedName>
        <fullName evidence="11">Aquaporin</fullName>
    </recommendedName>
</protein>
<evidence type="ECO:0000256" key="6">
    <source>
        <dbReference type="ARBA" id="ARBA00023136"/>
    </source>
</evidence>
<keyword evidence="6 9" id="KW-0472">Membrane</keyword>
<keyword evidence="5 9" id="KW-1133">Transmembrane helix</keyword>
<evidence type="ECO:0000256" key="2">
    <source>
        <dbReference type="ARBA" id="ARBA00006175"/>
    </source>
</evidence>
<dbReference type="AlphaFoldDB" id="A0A7S4DRB1"/>
<keyword evidence="4 7" id="KW-0812">Transmembrane</keyword>
<dbReference type="PANTHER" id="PTHR43829:SF9">
    <property type="entry name" value="AQUAPORIN-9"/>
    <property type="match status" value="1"/>
</dbReference>
<dbReference type="InterPro" id="IPR050363">
    <property type="entry name" value="MIP/Aquaporin"/>
</dbReference>
<dbReference type="SUPFAM" id="SSF81338">
    <property type="entry name" value="Aquaporin-like"/>
    <property type="match status" value="1"/>
</dbReference>
<feature type="transmembrane region" description="Helical" evidence="9">
    <location>
        <begin position="61"/>
        <end position="81"/>
    </location>
</feature>
<gene>
    <name evidence="10" type="ORF">LGLO00237_LOCUS16501</name>
</gene>
<dbReference type="InterPro" id="IPR023271">
    <property type="entry name" value="Aquaporin-like"/>
</dbReference>
<evidence type="ECO:0000313" key="10">
    <source>
        <dbReference type="EMBL" id="CAE0664896.1"/>
    </source>
</evidence>
<feature type="transmembrane region" description="Helical" evidence="9">
    <location>
        <begin position="93"/>
        <end position="113"/>
    </location>
</feature>
<name>A0A7S4DRB1_9EUKA</name>
<accession>A0A7S4DRB1</accession>
<evidence type="ECO:0008006" key="11">
    <source>
        <dbReference type="Google" id="ProtNLM"/>
    </source>
</evidence>